<dbReference type="FunFam" id="3.10.129.10:FF:000013">
    <property type="entry name" value="Peroxisomal multifunctional enzyme type 2"/>
    <property type="match status" value="1"/>
</dbReference>
<dbReference type="AlphaFoldDB" id="A0A672Z3Z3"/>
<dbReference type="GO" id="GO:0006635">
    <property type="term" value="P:fatty acid beta-oxidation"/>
    <property type="evidence" value="ECO:0007669"/>
    <property type="project" value="UniProtKB-UniPathway"/>
</dbReference>
<evidence type="ECO:0000313" key="15">
    <source>
        <dbReference type="Ensembl" id="ENSSORP00005011525.1"/>
    </source>
</evidence>
<keyword evidence="8" id="KW-0576">Peroxisome</keyword>
<dbReference type="InterPro" id="IPR036527">
    <property type="entry name" value="SCP2_sterol-bd_dom_sf"/>
</dbReference>
<organism evidence="15 16">
    <name type="scientific">Sphaeramia orbicularis</name>
    <name type="common">orbiculate cardinalfish</name>
    <dbReference type="NCBI Taxonomy" id="375764"/>
    <lineage>
        <taxon>Eukaryota</taxon>
        <taxon>Metazoa</taxon>
        <taxon>Chordata</taxon>
        <taxon>Craniata</taxon>
        <taxon>Vertebrata</taxon>
        <taxon>Euteleostomi</taxon>
        <taxon>Actinopterygii</taxon>
        <taxon>Neopterygii</taxon>
        <taxon>Teleostei</taxon>
        <taxon>Neoteleostei</taxon>
        <taxon>Acanthomorphata</taxon>
        <taxon>Gobiaria</taxon>
        <taxon>Kurtiformes</taxon>
        <taxon>Apogonoidei</taxon>
        <taxon>Apogonidae</taxon>
        <taxon>Apogoninae</taxon>
        <taxon>Sphaeramia</taxon>
    </lineage>
</organism>
<dbReference type="GO" id="GO:0016853">
    <property type="term" value="F:isomerase activity"/>
    <property type="evidence" value="ECO:0007669"/>
    <property type="project" value="UniProtKB-KW"/>
</dbReference>
<comment type="pathway">
    <text evidence="2">Lipid metabolism; fatty acid beta-oxidation.</text>
</comment>
<feature type="domain" description="MaoC-like" evidence="12">
    <location>
        <begin position="432"/>
        <end position="530"/>
    </location>
</feature>
<evidence type="ECO:0000256" key="5">
    <source>
        <dbReference type="ARBA" id="ARBA00023002"/>
    </source>
</evidence>
<dbReference type="InterPro" id="IPR002539">
    <property type="entry name" value="MaoC-like_dom"/>
</dbReference>
<dbReference type="InterPro" id="IPR051687">
    <property type="entry name" value="Peroxisomal_Beta-Oxidation"/>
</dbReference>
<dbReference type="PANTHER" id="PTHR45024">
    <property type="entry name" value="DEHYDROGENASES, SHORT CHAIN"/>
    <property type="match status" value="1"/>
</dbReference>
<keyword evidence="10" id="KW-0456">Lyase</keyword>
<dbReference type="Gene3D" id="3.40.50.720">
    <property type="entry name" value="NAD(P)-binding Rossmann-like Domain"/>
    <property type="match status" value="1"/>
</dbReference>
<accession>A0A672Z3Z3</accession>
<evidence type="ECO:0000256" key="4">
    <source>
        <dbReference type="ARBA" id="ARBA00022832"/>
    </source>
</evidence>
<dbReference type="InterPro" id="IPR054357">
    <property type="entry name" value="MFE-2_N"/>
</dbReference>
<keyword evidence="6" id="KW-0520">NAD</keyword>
<dbReference type="PANTHER" id="PTHR45024:SF2">
    <property type="entry name" value="SCP2 DOMAIN-CONTAINING PROTEIN"/>
    <property type="match status" value="1"/>
</dbReference>
<evidence type="ECO:0000259" key="12">
    <source>
        <dbReference type="Pfam" id="PF01575"/>
    </source>
</evidence>
<proteinExistence type="inferred from homology"/>
<evidence type="ECO:0000259" key="13">
    <source>
        <dbReference type="Pfam" id="PF02036"/>
    </source>
</evidence>
<dbReference type="GO" id="GO:0005777">
    <property type="term" value="C:peroxisome"/>
    <property type="evidence" value="ECO:0007669"/>
    <property type="project" value="UniProtKB-SubCell"/>
</dbReference>
<gene>
    <name evidence="15" type="primary">hsd17b4</name>
</gene>
<dbReference type="Pfam" id="PF01575">
    <property type="entry name" value="MaoC_dehydratas"/>
    <property type="match status" value="1"/>
</dbReference>
<keyword evidence="16" id="KW-1185">Reference proteome</keyword>
<evidence type="ECO:0000256" key="7">
    <source>
        <dbReference type="ARBA" id="ARBA00023098"/>
    </source>
</evidence>
<dbReference type="Proteomes" id="UP000472271">
    <property type="component" value="Chromosome 9"/>
</dbReference>
<dbReference type="Pfam" id="PF22622">
    <property type="entry name" value="MFE-2_hydrat-2_N"/>
    <property type="match status" value="1"/>
</dbReference>
<reference evidence="15" key="2">
    <citation type="submission" date="2025-08" db="UniProtKB">
        <authorList>
            <consortium name="Ensembl"/>
        </authorList>
    </citation>
    <scope>IDENTIFICATION</scope>
</reference>
<dbReference type="CDD" id="cd03448">
    <property type="entry name" value="HDE_HSD"/>
    <property type="match status" value="1"/>
</dbReference>
<reference evidence="15" key="3">
    <citation type="submission" date="2025-09" db="UniProtKB">
        <authorList>
            <consortium name="Ensembl"/>
        </authorList>
    </citation>
    <scope>IDENTIFICATION</scope>
</reference>
<dbReference type="SUPFAM" id="SSF51735">
    <property type="entry name" value="NAD(P)-binding Rossmann-fold domains"/>
    <property type="match status" value="1"/>
</dbReference>
<evidence type="ECO:0000256" key="10">
    <source>
        <dbReference type="ARBA" id="ARBA00023239"/>
    </source>
</evidence>
<dbReference type="Gene3D" id="3.10.129.10">
    <property type="entry name" value="Hotdog Thioesterase"/>
    <property type="match status" value="2"/>
</dbReference>
<evidence type="ECO:0000256" key="11">
    <source>
        <dbReference type="ARBA" id="ARBA00073497"/>
    </source>
</evidence>
<dbReference type="Ensembl" id="ENSSORT00005011909.1">
    <property type="protein sequence ID" value="ENSSORP00005011525.1"/>
    <property type="gene ID" value="ENSSORG00005004604.1"/>
</dbReference>
<dbReference type="InterPro" id="IPR003033">
    <property type="entry name" value="SCP2_sterol-bd_dom"/>
</dbReference>
<dbReference type="GO" id="GO:0018812">
    <property type="term" value="F:3-hydroxyacyl-CoA dehydratase activity"/>
    <property type="evidence" value="ECO:0007669"/>
    <property type="project" value="UniProtKB-ARBA"/>
</dbReference>
<keyword evidence="5" id="KW-0560">Oxidoreductase</keyword>
<protein>
    <recommendedName>
        <fullName evidence="11">Peroxisomal multifunctional enzyme type 2</fullName>
    </recommendedName>
</protein>
<evidence type="ECO:0000256" key="8">
    <source>
        <dbReference type="ARBA" id="ARBA00023140"/>
    </source>
</evidence>
<dbReference type="InterPro" id="IPR029069">
    <property type="entry name" value="HotDog_dom_sf"/>
</dbReference>
<comment type="subcellular location">
    <subcellularLocation>
        <location evidence="1">Peroxisome</location>
    </subcellularLocation>
</comment>
<feature type="domain" description="Peroxisomal multifunctional enzyme type 2-like N-terminal" evidence="14">
    <location>
        <begin position="303"/>
        <end position="370"/>
    </location>
</feature>
<evidence type="ECO:0000256" key="1">
    <source>
        <dbReference type="ARBA" id="ARBA00004275"/>
    </source>
</evidence>
<dbReference type="UniPathway" id="UPA00659"/>
<dbReference type="GO" id="GO:0016491">
    <property type="term" value="F:oxidoreductase activity"/>
    <property type="evidence" value="ECO:0007669"/>
    <property type="project" value="UniProtKB-KW"/>
</dbReference>
<dbReference type="CDD" id="cd05353">
    <property type="entry name" value="hydroxyacyl-CoA-like_DH_SDR_c-like"/>
    <property type="match status" value="1"/>
</dbReference>
<keyword evidence="4" id="KW-0276">Fatty acid metabolism</keyword>
<dbReference type="Gene3D" id="3.30.1050.10">
    <property type="entry name" value="SCP2 sterol-binding domain"/>
    <property type="match status" value="1"/>
</dbReference>
<feature type="domain" description="SCP2" evidence="13">
    <location>
        <begin position="563"/>
        <end position="664"/>
    </location>
</feature>
<dbReference type="SUPFAM" id="SSF55718">
    <property type="entry name" value="SCP-like"/>
    <property type="match status" value="1"/>
</dbReference>
<reference evidence="15" key="1">
    <citation type="submission" date="2019-06" db="EMBL/GenBank/DDBJ databases">
        <authorList>
            <consortium name="Wellcome Sanger Institute Data Sharing"/>
        </authorList>
    </citation>
    <scope>NUCLEOTIDE SEQUENCE [LARGE SCALE GENOMIC DNA]</scope>
</reference>
<dbReference type="Pfam" id="PF00106">
    <property type="entry name" value="adh_short"/>
    <property type="match status" value="1"/>
</dbReference>
<name>A0A672Z3Z3_9TELE</name>
<evidence type="ECO:0000256" key="6">
    <source>
        <dbReference type="ARBA" id="ARBA00023027"/>
    </source>
</evidence>
<dbReference type="Pfam" id="PF02036">
    <property type="entry name" value="SCP2"/>
    <property type="match status" value="1"/>
</dbReference>
<comment type="similarity">
    <text evidence="3">Belongs to the short-chain dehydrogenases/reductases (SDR) family.</text>
</comment>
<sequence length="669" mass="73234">MSLSFEGRVVLVTGAGGGLGKEYALAFAERGASVVVNDLGVDTKGGGKSSAAADKVVEEIRAKGGKAVANYDSVEDGEKLIQTALDEFGRIGKLQCFFCINIYFSFILLSTPDLIHRVHLRGSFLVTRAAWNHMKKQKFGRIIMTASAAGIYGNFGQANYSAAKLGMLGLANTLAIEGRNYNIYCNTIAPVAGSRLTETVMPPDLVASLKPEYVAPIVLWLCHEQCQENGGLFEVGAGWIGKLRWERSQGCIVRRNNNAQKWSTVEHEYLHLYINRYKFFLIHLLSCFFTAEAVGQKLPPTTFSFNHTQSILYALGVGMSTKDSDHLRFLYEGHPDFSCLPTFGVIPSQAAMMDGGLGSVPGLNIDFTQVFLSKPPCLFLLAVNTYSGKELVCYNQWSVFVVGAGGFGGKRNSDKAKVCVVYRSKQCVVSLRIQAALYRLSGDWNPLHIDPSFAAMGGFKAPILHGLCSFGFAARHVLKQYADNDPSRFKAIKVRFVKPVMPGQSLQTEMWKEGNRIHIQCKVKETDAVVLSGAYVDLQGASEASPENLTQGGGLQSELVFAEIGRRIKDVGSELVKKVNAVFGWEITKDGQNVAQWTIDLKNGCGALHKGPYSGKADVTFTVSDDDFMEVVQGKLNPQKAFFSGKLKIRGNIMLSQKLEVILKDYAKL</sequence>
<dbReference type="FunFam" id="3.30.1050.10:FF:000004">
    <property type="entry name" value="Hydroxysteroid 17-beta dehydrogenase 4"/>
    <property type="match status" value="1"/>
</dbReference>
<keyword evidence="7" id="KW-0443">Lipid metabolism</keyword>
<evidence type="ECO:0000256" key="9">
    <source>
        <dbReference type="ARBA" id="ARBA00023235"/>
    </source>
</evidence>
<dbReference type="FunFam" id="3.40.50.720:FF:000185">
    <property type="entry name" value="peroxisomal multifunctional enzyme type 2"/>
    <property type="match status" value="1"/>
</dbReference>
<evidence type="ECO:0000313" key="16">
    <source>
        <dbReference type="Proteomes" id="UP000472271"/>
    </source>
</evidence>
<dbReference type="InterPro" id="IPR036291">
    <property type="entry name" value="NAD(P)-bd_dom_sf"/>
</dbReference>
<dbReference type="PRINTS" id="PR00081">
    <property type="entry name" value="GDHRDH"/>
</dbReference>
<evidence type="ECO:0000259" key="14">
    <source>
        <dbReference type="Pfam" id="PF22622"/>
    </source>
</evidence>
<dbReference type="SUPFAM" id="SSF54637">
    <property type="entry name" value="Thioesterase/thiol ester dehydrase-isomerase"/>
    <property type="match status" value="2"/>
</dbReference>
<evidence type="ECO:0000256" key="3">
    <source>
        <dbReference type="ARBA" id="ARBA00006484"/>
    </source>
</evidence>
<keyword evidence="9" id="KW-0413">Isomerase</keyword>
<dbReference type="InterPro" id="IPR002347">
    <property type="entry name" value="SDR_fam"/>
</dbReference>
<dbReference type="PROSITE" id="PS00061">
    <property type="entry name" value="ADH_SHORT"/>
    <property type="match status" value="1"/>
</dbReference>
<dbReference type="InterPro" id="IPR020904">
    <property type="entry name" value="Sc_DH/Rdtase_CS"/>
</dbReference>
<evidence type="ECO:0000256" key="2">
    <source>
        <dbReference type="ARBA" id="ARBA00005005"/>
    </source>
</evidence>